<evidence type="ECO:0000313" key="2">
    <source>
        <dbReference type="EnsemblMetazoa" id="GAUT011539-PA"/>
    </source>
</evidence>
<evidence type="ECO:0000313" key="3">
    <source>
        <dbReference type="Proteomes" id="UP000078200"/>
    </source>
</evidence>
<feature type="region of interest" description="Disordered" evidence="1">
    <location>
        <begin position="65"/>
        <end position="91"/>
    </location>
</feature>
<dbReference type="Proteomes" id="UP000078200">
    <property type="component" value="Unassembled WGS sequence"/>
</dbReference>
<evidence type="ECO:0000256" key="1">
    <source>
        <dbReference type="SAM" id="MobiDB-lite"/>
    </source>
</evidence>
<name>A0A1A9UPU4_GLOAU</name>
<reference evidence="2" key="1">
    <citation type="submission" date="2020-05" db="UniProtKB">
        <authorList>
            <consortium name="EnsemblMetazoa"/>
        </authorList>
    </citation>
    <scope>IDENTIFICATION</scope>
    <source>
        <strain evidence="2">TTRI</strain>
    </source>
</reference>
<protein>
    <submittedName>
        <fullName evidence="2">Uncharacterized protein</fullName>
    </submittedName>
</protein>
<organism evidence="2 3">
    <name type="scientific">Glossina austeni</name>
    <name type="common">Savannah tsetse fly</name>
    <dbReference type="NCBI Taxonomy" id="7395"/>
    <lineage>
        <taxon>Eukaryota</taxon>
        <taxon>Metazoa</taxon>
        <taxon>Ecdysozoa</taxon>
        <taxon>Arthropoda</taxon>
        <taxon>Hexapoda</taxon>
        <taxon>Insecta</taxon>
        <taxon>Pterygota</taxon>
        <taxon>Neoptera</taxon>
        <taxon>Endopterygota</taxon>
        <taxon>Diptera</taxon>
        <taxon>Brachycera</taxon>
        <taxon>Muscomorpha</taxon>
        <taxon>Hippoboscoidea</taxon>
        <taxon>Glossinidae</taxon>
        <taxon>Glossina</taxon>
    </lineage>
</organism>
<sequence>MTTNACTIAHFPVRLYRFATAHAHSKCFDLLRPSLNCKVEANNYYSNKTHLPIILTTRLSRRIVNHKQQHQQHQHQHHQQQQQQQQQPRSVGLRIKPNTSWRDTSYSMFKVFVTTETVKAIRLPFRKTMPENLNFADMENLFKSKTD</sequence>
<dbReference type="AlphaFoldDB" id="A0A1A9UPU4"/>
<dbReference type="VEuPathDB" id="VectorBase:GAUT011539"/>
<feature type="compositionally biased region" description="Basic residues" evidence="1">
    <location>
        <begin position="65"/>
        <end position="78"/>
    </location>
</feature>
<accession>A0A1A9UPU4</accession>
<keyword evidence="3" id="KW-1185">Reference proteome</keyword>
<dbReference type="EnsemblMetazoa" id="GAUT011539-RA">
    <property type="protein sequence ID" value="GAUT011539-PA"/>
    <property type="gene ID" value="GAUT011539"/>
</dbReference>
<proteinExistence type="predicted"/>